<evidence type="ECO:0000256" key="7">
    <source>
        <dbReference type="HAMAP-Rule" id="MF_00868"/>
    </source>
</evidence>
<dbReference type="GeneID" id="75185288"/>
<dbReference type="EC" id="4.4.1.1" evidence="7"/>
<keyword evidence="4 7" id="KW-0663">Pyridoxal phosphate</keyword>
<sequence length="380" mass="41805">MIGSVSATEPAPAAPGPSTQDVDRSDTAYRDWLKEAVRKVRAENGRSADTHLLSFPLPEEWGIDLYLKDESTHPTGSLKHRLARSLFLYALCNGWIRPGRPVIEASSGSTAVSEAYFAKLIGVPFIAVMPRTTSREKTRLIEFQGGTCHLVDDPRTVYEVSARLAADSGGHFMDQFTYAERATDWRGNNNIAMSVYEQLCRERYPVPAWIVVTAGTGGTSATFARYIRYMQYDTRVCVPDPENSCFFDGWTRGDPGATSTAGSRIEGIGRPRMEPSFVPGAIDRMMKVPDAASVAAVRALDRVLGRKAGGSTGTGLWSSLKIVAEMLSRGERGSVVTLLCDPGDRYLDKYYSDAWLAEQGLDITPYAHTLEHFLATGEWR</sequence>
<evidence type="ECO:0000256" key="2">
    <source>
        <dbReference type="ARBA" id="ARBA00004496"/>
    </source>
</evidence>
<proteinExistence type="inferred from homology"/>
<dbReference type="AlphaFoldDB" id="A0A6C1BWQ6"/>
<comment type="subcellular location">
    <subcellularLocation>
        <location evidence="2">Cytoplasm</location>
    </subcellularLocation>
</comment>
<comment type="function">
    <text evidence="7">A cysteine desulfhydrase that generates hydrogen sulfide, H(2)S. The H(2)S produced by this enzyme modulates the balance between respiration and glycolysis, and contributes to redox homeostasis. Probably eliminates toxic levels of Cys (which can induce oxidative stress).</text>
</comment>
<evidence type="ECO:0000256" key="6">
    <source>
        <dbReference type="ARBA" id="ARBA00055251"/>
    </source>
</evidence>
<dbReference type="PANTHER" id="PTHR10314">
    <property type="entry name" value="CYSTATHIONINE BETA-SYNTHASE"/>
    <property type="match status" value="1"/>
</dbReference>
<name>A0A6C1BWQ6_9ACTN</name>
<dbReference type="HAMAP" id="MF_00868">
    <property type="entry name" value="Cds1"/>
    <property type="match status" value="1"/>
</dbReference>
<dbReference type="EMBL" id="RCIY01000106">
    <property type="protein sequence ID" value="TGG76252.1"/>
    <property type="molecule type" value="Genomic_DNA"/>
</dbReference>
<dbReference type="InterPro" id="IPR047586">
    <property type="entry name" value="Cds1"/>
</dbReference>
<comment type="cofactor">
    <cofactor evidence="1 7">
        <name>pyridoxal 5'-phosphate</name>
        <dbReference type="ChEBI" id="CHEBI:597326"/>
    </cofactor>
</comment>
<dbReference type="InterPro" id="IPR001926">
    <property type="entry name" value="TrpB-like_PALP"/>
</dbReference>
<dbReference type="Proteomes" id="UP000298111">
    <property type="component" value="Unassembled WGS sequence"/>
</dbReference>
<organism evidence="8 9">
    <name type="scientific">Streptomyces albus</name>
    <dbReference type="NCBI Taxonomy" id="1888"/>
    <lineage>
        <taxon>Bacteria</taxon>
        <taxon>Bacillati</taxon>
        <taxon>Actinomycetota</taxon>
        <taxon>Actinomycetes</taxon>
        <taxon>Kitasatosporales</taxon>
        <taxon>Streptomycetaceae</taxon>
        <taxon>Streptomyces</taxon>
    </lineage>
</organism>
<dbReference type="RefSeq" id="WP_016467376.1">
    <property type="nucleotide sequence ID" value="NZ_BBQG01000024.1"/>
</dbReference>
<keyword evidence="3 7" id="KW-0963">Cytoplasm</keyword>
<dbReference type="Pfam" id="PF00291">
    <property type="entry name" value="PALP"/>
    <property type="match status" value="1"/>
</dbReference>
<comment type="function">
    <text evidence="6">A cysteine desulfhydrase that generates hydrogen sulfide, H(2)S. The H(2)S produced by this enzyme stimulates respiration in M.tuberculosis, mediated primarily via cytochrome bd with a lesser contribution from cytochrome bc1/aa3. H(2)S modulates the balance between respiration and glycolysis, and also contributes to redox homeostasis. Probably eliminates toxic levels of Cys (which can induce oxidative stress).</text>
</comment>
<dbReference type="FunFam" id="3.40.50.1100:FF:000015">
    <property type="entry name" value="Cysteine synthase B"/>
    <property type="match status" value="1"/>
</dbReference>
<evidence type="ECO:0000313" key="9">
    <source>
        <dbReference type="Proteomes" id="UP000298111"/>
    </source>
</evidence>
<reference evidence="8 9" key="1">
    <citation type="submission" date="2018-10" db="EMBL/GenBank/DDBJ databases">
        <title>Isolation of pseudouridimycin from Streptomyces albus DSM 40763.</title>
        <authorList>
            <person name="Rosenqvist P."/>
            <person name="Metsae-Ketelae M."/>
            <person name="Virta P."/>
        </authorList>
    </citation>
    <scope>NUCLEOTIDE SEQUENCE [LARGE SCALE GENOMIC DNA]</scope>
    <source>
        <strain evidence="8 9">DSM 40763</strain>
    </source>
</reference>
<protein>
    <recommendedName>
        <fullName evidence="7">L-cysteine desulfhydrase Cds1</fullName>
        <ecNumber evidence="7">4.4.1.1</ecNumber>
    </recommendedName>
</protein>
<feature type="modified residue" description="N6-(pyridoxal phosphate)lysine" evidence="7">
    <location>
        <position position="79"/>
    </location>
</feature>
<dbReference type="Gene3D" id="3.40.50.1100">
    <property type="match status" value="2"/>
</dbReference>
<gene>
    <name evidence="7" type="primary">cds1</name>
    <name evidence="8" type="ORF">D8771_30050</name>
</gene>
<comment type="similarity">
    <text evidence="7">Belongs to the cysteine synthase/cystathionine beta-synthase family. Cds1 subfamily.</text>
</comment>
<evidence type="ECO:0000313" key="8">
    <source>
        <dbReference type="EMBL" id="TGG76252.1"/>
    </source>
</evidence>
<comment type="caution">
    <text evidence="8">The sequence shown here is derived from an EMBL/GenBank/DDBJ whole genome shotgun (WGS) entry which is preliminary data.</text>
</comment>
<dbReference type="GO" id="GO:0030170">
    <property type="term" value="F:pyridoxal phosphate binding"/>
    <property type="evidence" value="ECO:0007669"/>
    <property type="project" value="UniProtKB-UniRule"/>
</dbReference>
<dbReference type="GO" id="GO:0019450">
    <property type="term" value="P:L-cysteine catabolic process to pyruvate"/>
    <property type="evidence" value="ECO:0007669"/>
    <property type="project" value="UniProtKB-UniRule"/>
</dbReference>
<dbReference type="InterPro" id="IPR036052">
    <property type="entry name" value="TrpB-like_PALP_sf"/>
</dbReference>
<evidence type="ECO:0000256" key="5">
    <source>
        <dbReference type="ARBA" id="ARBA00023239"/>
    </source>
</evidence>
<keyword evidence="5 7" id="KW-0456">Lyase</keyword>
<evidence type="ECO:0000256" key="1">
    <source>
        <dbReference type="ARBA" id="ARBA00001933"/>
    </source>
</evidence>
<comment type="catalytic activity">
    <reaction evidence="7">
        <text>L-cysteine + H2O = hydrogen sulfide + pyruvate + NH4(+) + H(+)</text>
        <dbReference type="Rhea" id="RHEA:24931"/>
        <dbReference type="ChEBI" id="CHEBI:15361"/>
        <dbReference type="ChEBI" id="CHEBI:15377"/>
        <dbReference type="ChEBI" id="CHEBI:15378"/>
        <dbReference type="ChEBI" id="CHEBI:28938"/>
        <dbReference type="ChEBI" id="CHEBI:29919"/>
        <dbReference type="ChEBI" id="CHEBI:35235"/>
        <dbReference type="EC" id="4.4.1.1"/>
    </reaction>
</comment>
<dbReference type="GO" id="GO:0005737">
    <property type="term" value="C:cytoplasm"/>
    <property type="evidence" value="ECO:0007669"/>
    <property type="project" value="UniProtKB-SubCell"/>
</dbReference>
<dbReference type="SUPFAM" id="SSF53686">
    <property type="entry name" value="Tryptophan synthase beta subunit-like PLP-dependent enzymes"/>
    <property type="match status" value="1"/>
</dbReference>
<dbReference type="InterPro" id="IPR050214">
    <property type="entry name" value="Cys_Synth/Cystath_Beta-Synth"/>
</dbReference>
<accession>A0A6C1BWQ6</accession>
<dbReference type="GO" id="GO:0016829">
    <property type="term" value="F:lyase activity"/>
    <property type="evidence" value="ECO:0007669"/>
    <property type="project" value="UniProtKB-KW"/>
</dbReference>
<evidence type="ECO:0000256" key="4">
    <source>
        <dbReference type="ARBA" id="ARBA00022898"/>
    </source>
</evidence>
<evidence type="ECO:0000256" key="3">
    <source>
        <dbReference type="ARBA" id="ARBA00022490"/>
    </source>
</evidence>